<evidence type="ECO:0000313" key="3">
    <source>
        <dbReference type="Proteomes" id="UP000298327"/>
    </source>
</evidence>
<dbReference type="EMBL" id="SEOQ01000376">
    <property type="protein sequence ID" value="TFY64339.1"/>
    <property type="molecule type" value="Genomic_DNA"/>
</dbReference>
<dbReference type="Proteomes" id="UP000298327">
    <property type="component" value="Unassembled WGS sequence"/>
</dbReference>
<keyword evidence="3" id="KW-1185">Reference proteome</keyword>
<dbReference type="Pfam" id="PF13013">
    <property type="entry name" value="F-box-like_2"/>
    <property type="match status" value="1"/>
</dbReference>
<reference evidence="2 3" key="1">
    <citation type="submission" date="2019-02" db="EMBL/GenBank/DDBJ databases">
        <title>Genome sequencing of the rare red list fungi Dentipellis fragilis.</title>
        <authorList>
            <person name="Buettner E."/>
            <person name="Kellner H."/>
        </authorList>
    </citation>
    <scope>NUCLEOTIDE SEQUENCE [LARGE SCALE GENOMIC DNA]</scope>
    <source>
        <strain evidence="2 3">DSM 105465</strain>
    </source>
</reference>
<evidence type="ECO:0000313" key="2">
    <source>
        <dbReference type="EMBL" id="TFY64339.1"/>
    </source>
</evidence>
<dbReference type="InterPro" id="IPR001810">
    <property type="entry name" value="F-box_dom"/>
</dbReference>
<dbReference type="Gene3D" id="1.20.1280.50">
    <property type="match status" value="1"/>
</dbReference>
<name>A0A4Y9YTC1_9AGAM</name>
<comment type="caution">
    <text evidence="2">The sequence shown here is derived from an EMBL/GenBank/DDBJ whole genome shotgun (WGS) entry which is preliminary data.</text>
</comment>
<feature type="domain" description="F-box" evidence="1">
    <location>
        <begin position="109"/>
        <end position="200"/>
    </location>
</feature>
<dbReference type="SUPFAM" id="SSF52047">
    <property type="entry name" value="RNI-like"/>
    <property type="match status" value="1"/>
</dbReference>
<organism evidence="2 3">
    <name type="scientific">Dentipellis fragilis</name>
    <dbReference type="NCBI Taxonomy" id="205917"/>
    <lineage>
        <taxon>Eukaryota</taxon>
        <taxon>Fungi</taxon>
        <taxon>Dikarya</taxon>
        <taxon>Basidiomycota</taxon>
        <taxon>Agaricomycotina</taxon>
        <taxon>Agaricomycetes</taxon>
        <taxon>Russulales</taxon>
        <taxon>Hericiaceae</taxon>
        <taxon>Dentipellis</taxon>
    </lineage>
</organism>
<accession>A0A4Y9YTC1</accession>
<protein>
    <recommendedName>
        <fullName evidence="1">F-box domain-containing protein</fullName>
    </recommendedName>
</protein>
<proteinExistence type="predicted"/>
<gene>
    <name evidence="2" type="ORF">EVG20_g5974</name>
</gene>
<dbReference type="AlphaFoldDB" id="A0A4Y9YTC1"/>
<evidence type="ECO:0000259" key="1">
    <source>
        <dbReference type="Pfam" id="PF13013"/>
    </source>
</evidence>
<dbReference type="OrthoDB" id="3365698at2759"/>
<sequence length="666" mass="75012">MVIIIGRKHNDLVRSTSLAVTFLRSSPTCDEHTPTAPQRATCWLCLKLTILVAVFVQRDRAPSSPNSGFWTTENMTPTSLLPGELKVYESQHTKEKEITRVASPSLQAESKHAQNSLTSANIMDLPVELLCNIFQFCRAAESRYSLNEGCDEEFVRIKKNCVGYETQFWKAYAQAPQWLAICRVCRHWRQVAMSCAPLWTTLDFDDPELTSMFLSLSRQLPLDVKAFLAPKANTDAVKLVMNELQRIKFLVVYAARPSDLQGVLDGHEDGPADLLEEISLTADFYDPDDERIEIYDHTSLQGLLTWQAPRLWSLDISGDRILDDPYPDVLQKLRRLRLHDAREFFNEDSLETLVSALEMMPQLEELKLSSAIPDETRYTGRPDAPDHVVSLPSLRDLQLADEAHLIDRLLQYIDFPCTTTFYVECEVDICEQNGGLQVQCDRLSRICSTIPVNPDAPTQSLCLKNLQTISGWDSPPRSAKNPATQVGFCNFCVKIMASDSSNDEVGDVDDDGLVLLSRAALHAMPVEDVKCMLLYHRDELTLEGWFRNFGFASHTTELSIGPDAVAGFFIVLAMVRPDLLHNAETGSGGVRDGILWPKMRVLTVNLTVYHPEEIKNILVRGLAFRGQIGAPVEYMRVILRVQDQMHELYRTILPDLVPDVVITVES</sequence>